<reference evidence="7" key="1">
    <citation type="journal article" date="2019" name="Int. J. Syst. Evol. Microbiol.">
        <title>The Global Catalogue of Microorganisms (GCM) 10K type strain sequencing project: providing services to taxonomists for standard genome sequencing and annotation.</title>
        <authorList>
            <consortium name="The Broad Institute Genomics Platform"/>
            <consortium name="The Broad Institute Genome Sequencing Center for Infectious Disease"/>
            <person name="Wu L."/>
            <person name="Ma J."/>
        </authorList>
    </citation>
    <scope>NUCLEOTIDE SEQUENCE [LARGE SCALE GENOMIC DNA]</scope>
    <source>
        <strain evidence="7">JCM 13250</strain>
    </source>
</reference>
<dbReference type="Gene3D" id="3.40.50.1820">
    <property type="entry name" value="alpha/beta hydrolase"/>
    <property type="match status" value="1"/>
</dbReference>
<dbReference type="InterPro" id="IPR050955">
    <property type="entry name" value="Plant_Biomass_Hydrol_Est"/>
</dbReference>
<dbReference type="Pfam" id="PF00553">
    <property type="entry name" value="CBM_2"/>
    <property type="match status" value="1"/>
</dbReference>
<dbReference type="SMART" id="SM00637">
    <property type="entry name" value="CBD_II"/>
    <property type="match status" value="1"/>
</dbReference>
<dbReference type="InterPro" id="IPR010126">
    <property type="entry name" value="Esterase_phb"/>
</dbReference>
<dbReference type="InterPro" id="IPR029058">
    <property type="entry name" value="AB_hydrolase_fold"/>
</dbReference>
<dbReference type="InterPro" id="IPR001919">
    <property type="entry name" value="CBD2"/>
</dbReference>
<feature type="region of interest" description="Disordered" evidence="3">
    <location>
        <begin position="312"/>
        <end position="346"/>
    </location>
</feature>
<comment type="caution">
    <text evidence="6">The sequence shown here is derived from an EMBL/GenBank/DDBJ whole genome shotgun (WGS) entry which is preliminary data.</text>
</comment>
<evidence type="ECO:0000313" key="6">
    <source>
        <dbReference type="EMBL" id="GAA1826011.1"/>
    </source>
</evidence>
<feature type="chain" id="PRO_5046296043" description="CBM2 domain-containing protein" evidence="4">
    <location>
        <begin position="32"/>
        <end position="463"/>
    </location>
</feature>
<feature type="region of interest" description="Disordered" evidence="3">
    <location>
        <begin position="253"/>
        <end position="272"/>
    </location>
</feature>
<dbReference type="PANTHER" id="PTHR43037">
    <property type="entry name" value="UNNAMED PRODUCT-RELATED"/>
    <property type="match status" value="1"/>
</dbReference>
<dbReference type="InterPro" id="IPR008965">
    <property type="entry name" value="CBM2/CBM3_carb-bd_dom_sf"/>
</dbReference>
<keyword evidence="2" id="KW-0378">Hydrolase</keyword>
<dbReference type="InterPro" id="IPR012291">
    <property type="entry name" value="CBM2_carb-bd_dom_sf"/>
</dbReference>
<sequence length="463" mass="47812">MRTRIKALAVATATVVAAAVGVAVATSPASAASLQQITNFGNNPTNLGFHLYVPDRVQSRPAILVAVHYCTGSGPAFYSGSQFASLADQYGFIVIYPSATRSGACFDVSTQGALSRNNTSDPAGIKSMVDWTVSRYSADTGRIFVTGASSGAMMTNVLLGVYPDVFKAGAAFAGVPFGCFATTDGSMWNSQCSSGQRSMTAQQWGDLVRNAYPGYTGARPRMQLWHGTQDTTLHYNNFGEEIKQWTNVLGVSQTPARTDSPQTNWTRTRYGNTSDQAPVEAISIANTGHNLPMSGQAAMAIHFFGLDSTTTPTSAPVTTRGPVTSAPVTTRGPVTSAPVTSAPVTTGGPVTSAPVTTGGTASCKVTYTVNAWNTGLTAAVTVSSATAVNGWRLAFTLPSGQTVTQAWNATISPTSGAVTATNVSYNASIPANGSQSFGFNANHTGNSGKPTSATLNGTACTVA</sequence>
<dbReference type="Proteomes" id="UP001500218">
    <property type="component" value="Unassembled WGS sequence"/>
</dbReference>
<dbReference type="Pfam" id="PF10503">
    <property type="entry name" value="Esterase_PHB"/>
    <property type="match status" value="1"/>
</dbReference>
<dbReference type="PROSITE" id="PS51173">
    <property type="entry name" value="CBM2"/>
    <property type="match status" value="1"/>
</dbReference>
<accession>A0ABP4YSS6</accession>
<keyword evidence="1 4" id="KW-0732">Signal</keyword>
<feature type="region of interest" description="Disordered" evidence="3">
    <location>
        <begin position="442"/>
        <end position="463"/>
    </location>
</feature>
<evidence type="ECO:0000256" key="3">
    <source>
        <dbReference type="SAM" id="MobiDB-lite"/>
    </source>
</evidence>
<dbReference type="SUPFAM" id="SSF49384">
    <property type="entry name" value="Carbohydrate-binding domain"/>
    <property type="match status" value="1"/>
</dbReference>
<feature type="domain" description="CBM2" evidence="5">
    <location>
        <begin position="356"/>
        <end position="463"/>
    </location>
</feature>
<keyword evidence="7" id="KW-1185">Reference proteome</keyword>
<gene>
    <name evidence="6" type="ORF">GCM10009682_52150</name>
</gene>
<evidence type="ECO:0000313" key="7">
    <source>
        <dbReference type="Proteomes" id="UP001500218"/>
    </source>
</evidence>
<protein>
    <recommendedName>
        <fullName evidence="5">CBM2 domain-containing protein</fullName>
    </recommendedName>
</protein>
<dbReference type="NCBIfam" id="TIGR01840">
    <property type="entry name" value="esterase_phb"/>
    <property type="match status" value="1"/>
</dbReference>
<evidence type="ECO:0000256" key="2">
    <source>
        <dbReference type="ARBA" id="ARBA00022801"/>
    </source>
</evidence>
<evidence type="ECO:0000256" key="4">
    <source>
        <dbReference type="SAM" id="SignalP"/>
    </source>
</evidence>
<dbReference type="SUPFAM" id="SSF53474">
    <property type="entry name" value="alpha/beta-Hydrolases"/>
    <property type="match status" value="2"/>
</dbReference>
<organism evidence="6 7">
    <name type="scientific">Luedemannella flava</name>
    <dbReference type="NCBI Taxonomy" id="349316"/>
    <lineage>
        <taxon>Bacteria</taxon>
        <taxon>Bacillati</taxon>
        <taxon>Actinomycetota</taxon>
        <taxon>Actinomycetes</taxon>
        <taxon>Micromonosporales</taxon>
        <taxon>Micromonosporaceae</taxon>
        <taxon>Luedemannella</taxon>
    </lineage>
</organism>
<dbReference type="PANTHER" id="PTHR43037:SF5">
    <property type="entry name" value="FERULOYL ESTERASE"/>
    <property type="match status" value="1"/>
</dbReference>
<dbReference type="EMBL" id="BAAALT010000226">
    <property type="protein sequence ID" value="GAA1826011.1"/>
    <property type="molecule type" value="Genomic_DNA"/>
</dbReference>
<evidence type="ECO:0000256" key="1">
    <source>
        <dbReference type="ARBA" id="ARBA00022729"/>
    </source>
</evidence>
<dbReference type="RefSeq" id="WP_344137894.1">
    <property type="nucleotide sequence ID" value="NZ_BAAALT010000226.1"/>
</dbReference>
<proteinExistence type="predicted"/>
<feature type="signal peptide" evidence="4">
    <location>
        <begin position="1"/>
        <end position="31"/>
    </location>
</feature>
<name>A0ABP4YSS6_9ACTN</name>
<dbReference type="Gene3D" id="2.60.40.290">
    <property type="match status" value="1"/>
</dbReference>
<evidence type="ECO:0000259" key="5">
    <source>
        <dbReference type="PROSITE" id="PS51173"/>
    </source>
</evidence>